<accession>A0A2R6C9J5</accession>
<feature type="transmembrane region" description="Helical" evidence="1">
    <location>
        <begin position="88"/>
        <end position="106"/>
    </location>
</feature>
<keyword evidence="1" id="KW-0472">Membrane</keyword>
<gene>
    <name evidence="2" type="ORF">B9Q04_10630</name>
</gene>
<evidence type="ECO:0000256" key="1">
    <source>
        <dbReference type="SAM" id="Phobius"/>
    </source>
</evidence>
<evidence type="ECO:0000313" key="2">
    <source>
        <dbReference type="EMBL" id="PSO07490.1"/>
    </source>
</evidence>
<protein>
    <submittedName>
        <fullName evidence="2">Uncharacterized protein</fullName>
    </submittedName>
</protein>
<keyword evidence="1" id="KW-0812">Transmembrane</keyword>
<dbReference type="AlphaFoldDB" id="A0A2R6C9J5"/>
<sequence>MSPRQFFTMKGSRAETCVFLATTFALLIGLGLDLYVFAQYVMGAPVSFDIATGLLFLTSTLVLTHSLNMILYARKTESQRKVDVRPEPFLSVLATFFVLLAVVFHSTLSYPLARVLLYLIVFNTASLPLSYKL</sequence>
<feature type="transmembrane region" description="Helical" evidence="1">
    <location>
        <begin position="112"/>
        <end position="131"/>
    </location>
</feature>
<proteinExistence type="predicted"/>
<name>A0A2R6C9J5_9ARCH</name>
<comment type="caution">
    <text evidence="2">The sequence shown here is derived from an EMBL/GenBank/DDBJ whole genome shotgun (WGS) entry which is preliminary data.</text>
</comment>
<dbReference type="Proteomes" id="UP000242015">
    <property type="component" value="Unassembled WGS sequence"/>
</dbReference>
<dbReference type="EMBL" id="NEXF01000242">
    <property type="protein sequence ID" value="PSO07490.1"/>
    <property type="molecule type" value="Genomic_DNA"/>
</dbReference>
<feature type="transmembrane region" description="Helical" evidence="1">
    <location>
        <begin position="48"/>
        <end position="67"/>
    </location>
</feature>
<organism evidence="2 3">
    <name type="scientific">Candidatus Marsarchaeota G2 archaeon BE_D</name>
    <dbReference type="NCBI Taxonomy" id="1978158"/>
    <lineage>
        <taxon>Archaea</taxon>
        <taxon>Candidatus Marsarchaeota</taxon>
        <taxon>Candidatus Marsarchaeota group 2</taxon>
    </lineage>
</organism>
<reference evidence="2 3" key="1">
    <citation type="submission" date="2017-04" db="EMBL/GenBank/DDBJ databases">
        <title>Novel microbial lineages endemic to geothermal iron-oxide mats fill important gaps in the evolutionary history of Archaea.</title>
        <authorList>
            <person name="Jay Z.J."/>
            <person name="Beam J.P."/>
            <person name="Dlakic M."/>
            <person name="Rusch D.B."/>
            <person name="Kozubal M.A."/>
            <person name="Inskeep W.P."/>
        </authorList>
    </citation>
    <scope>NUCLEOTIDE SEQUENCE [LARGE SCALE GENOMIC DNA]</scope>
    <source>
        <strain evidence="2">BE_D</strain>
    </source>
</reference>
<evidence type="ECO:0000313" key="3">
    <source>
        <dbReference type="Proteomes" id="UP000242015"/>
    </source>
</evidence>
<keyword evidence="1" id="KW-1133">Transmembrane helix</keyword>